<protein>
    <submittedName>
        <fullName evidence="2">Uncharacterized protein</fullName>
    </submittedName>
</protein>
<feature type="compositionally biased region" description="Low complexity" evidence="1">
    <location>
        <begin position="109"/>
        <end position="122"/>
    </location>
</feature>
<sequence length="343" mass="37107">MQVTSHVDPDSSSPPVSHAHHSDFSIINMNSHQSMPSISGSICDDGIESSQSHEEAPHYFRSLPSGPIEDSSSTLALSKMPSLPQFPLDHQRFPKQMSRVQSHGSLHTSSQSRYPSSQQYLSEVSPSFNQTFPSRRLPPTGSLKSHPNNQEIPSDMMHRIPSDQIFPFPSTEEPSDQVSYFPSFSSTAPIKLPSHSSVYGSSPSKSSSPIIPPSGSSHQYPFASSPSPIPPSSQVPHSTQSFPVHPHGIVTQSSLTSSASSSASLSMPPLSASHGSALHPMLSSCGQPKSHSARISPPSPMDQHQPPHVVMPMQHPSYSSMTAPIPRRFQQPSQLPHQSPHYS</sequence>
<organism evidence="2 3">
    <name type="scientific">Aduncisulcus paluster</name>
    <dbReference type="NCBI Taxonomy" id="2918883"/>
    <lineage>
        <taxon>Eukaryota</taxon>
        <taxon>Metamonada</taxon>
        <taxon>Carpediemonas-like organisms</taxon>
        <taxon>Aduncisulcus</taxon>
    </lineage>
</organism>
<reference evidence="2" key="1">
    <citation type="submission" date="2022-03" db="EMBL/GenBank/DDBJ databases">
        <title>Draft genome sequence of Aduncisulcus paluster, a free-living microaerophilic Fornicata.</title>
        <authorList>
            <person name="Yuyama I."/>
            <person name="Kume K."/>
            <person name="Tamura T."/>
            <person name="Inagaki Y."/>
            <person name="Hashimoto T."/>
        </authorList>
    </citation>
    <scope>NUCLEOTIDE SEQUENCE</scope>
    <source>
        <strain evidence="2">NY0171</strain>
    </source>
</reference>
<feature type="compositionally biased region" description="Polar residues" evidence="1">
    <location>
        <begin position="25"/>
        <end position="40"/>
    </location>
</feature>
<proteinExistence type="predicted"/>
<evidence type="ECO:0000256" key="1">
    <source>
        <dbReference type="SAM" id="MobiDB-lite"/>
    </source>
</evidence>
<feature type="compositionally biased region" description="Low complexity" evidence="1">
    <location>
        <begin position="193"/>
        <end position="226"/>
    </location>
</feature>
<feature type="compositionally biased region" description="Polar residues" evidence="1">
    <location>
        <begin position="142"/>
        <end position="152"/>
    </location>
</feature>
<feature type="non-terminal residue" evidence="2">
    <location>
        <position position="343"/>
    </location>
</feature>
<feature type="compositionally biased region" description="Polar residues" evidence="1">
    <location>
        <begin position="124"/>
        <end position="133"/>
    </location>
</feature>
<evidence type="ECO:0000313" key="3">
    <source>
        <dbReference type="Proteomes" id="UP001057375"/>
    </source>
</evidence>
<feature type="compositionally biased region" description="Low complexity" evidence="1">
    <location>
        <begin position="1"/>
        <end position="17"/>
    </location>
</feature>
<comment type="caution">
    <text evidence="2">The sequence shown here is derived from an EMBL/GenBank/DDBJ whole genome shotgun (WGS) entry which is preliminary data.</text>
</comment>
<accession>A0ABQ5JY31</accession>
<evidence type="ECO:0000313" key="2">
    <source>
        <dbReference type="EMBL" id="GKT21935.1"/>
    </source>
</evidence>
<name>A0ABQ5JY31_9EUKA</name>
<feature type="region of interest" description="Disordered" evidence="1">
    <location>
        <begin position="192"/>
        <end position="343"/>
    </location>
</feature>
<feature type="compositionally biased region" description="Low complexity" evidence="1">
    <location>
        <begin position="253"/>
        <end position="273"/>
    </location>
</feature>
<dbReference type="Proteomes" id="UP001057375">
    <property type="component" value="Unassembled WGS sequence"/>
</dbReference>
<gene>
    <name evidence="2" type="ORF">ADUPG1_012019</name>
</gene>
<keyword evidence="3" id="KW-1185">Reference proteome</keyword>
<feature type="region of interest" description="Disordered" evidence="1">
    <location>
        <begin position="1"/>
        <end position="180"/>
    </location>
</feature>
<feature type="compositionally biased region" description="Low complexity" evidence="1">
    <location>
        <begin position="330"/>
        <end position="343"/>
    </location>
</feature>
<feature type="compositionally biased region" description="Polar residues" evidence="1">
    <location>
        <begin position="98"/>
        <end position="108"/>
    </location>
</feature>
<dbReference type="EMBL" id="BQXS01012355">
    <property type="protein sequence ID" value="GKT21935.1"/>
    <property type="molecule type" value="Genomic_DNA"/>
</dbReference>